<keyword evidence="7 9" id="KW-0012">Acyltransferase</keyword>
<dbReference type="Proteomes" id="UP000199165">
    <property type="component" value="Unassembled WGS sequence"/>
</dbReference>
<dbReference type="CDD" id="cd04301">
    <property type="entry name" value="NAT_SF"/>
    <property type="match status" value="1"/>
</dbReference>
<keyword evidence="13" id="KW-1185">Reference proteome</keyword>
<evidence type="ECO:0000313" key="12">
    <source>
        <dbReference type="EMBL" id="SFT44087.1"/>
    </source>
</evidence>
<evidence type="ECO:0000256" key="5">
    <source>
        <dbReference type="ARBA" id="ARBA00017935"/>
    </source>
</evidence>
<evidence type="ECO:0000313" key="13">
    <source>
        <dbReference type="Proteomes" id="UP000199165"/>
    </source>
</evidence>
<dbReference type="AlphaFoldDB" id="A0A1I6Y140"/>
<protein>
    <recommendedName>
        <fullName evidence="5 9">L-2,4-diaminobutyric acid acetyltransferase</fullName>
        <shortName evidence="9">DABA acetyltransferase</shortName>
        <ecNumber evidence="4 9">2.3.1.178</ecNumber>
    </recommendedName>
</protein>
<organism evidence="12 13">
    <name type="scientific">Actinopolyspora righensis</name>
    <dbReference type="NCBI Taxonomy" id="995060"/>
    <lineage>
        <taxon>Bacteria</taxon>
        <taxon>Bacillati</taxon>
        <taxon>Actinomycetota</taxon>
        <taxon>Actinomycetes</taxon>
        <taxon>Actinopolysporales</taxon>
        <taxon>Actinopolysporaceae</taxon>
        <taxon>Actinopolyspora</taxon>
        <taxon>Actinopolyspora alba group</taxon>
    </lineage>
</organism>
<evidence type="ECO:0000256" key="6">
    <source>
        <dbReference type="ARBA" id="ARBA00022679"/>
    </source>
</evidence>
<dbReference type="Pfam" id="PF00583">
    <property type="entry name" value="Acetyltransf_1"/>
    <property type="match status" value="1"/>
</dbReference>
<comment type="pathway">
    <text evidence="2 9">Amine and polyamine biosynthesis; ectoine biosynthesis; L-ectoine from L-aspartate 4-semialdehyde: step 2/3.</text>
</comment>
<accession>A0A1I6Y140</accession>
<reference evidence="13" key="1">
    <citation type="submission" date="2016-10" db="EMBL/GenBank/DDBJ databases">
        <authorList>
            <person name="Varghese N."/>
            <person name="Submissions S."/>
        </authorList>
    </citation>
    <scope>NUCLEOTIDE SEQUENCE [LARGE SCALE GENOMIC DNA]</scope>
    <source>
        <strain evidence="13">DSM 45501</strain>
    </source>
</reference>
<dbReference type="SUPFAM" id="SSF55729">
    <property type="entry name" value="Acyl-CoA N-acyltransferases (Nat)"/>
    <property type="match status" value="1"/>
</dbReference>
<dbReference type="STRING" id="995060.SAMN04487904_102102"/>
<dbReference type="UniPathway" id="UPA00067">
    <property type="reaction ID" value="UER00122"/>
</dbReference>
<dbReference type="NCBIfam" id="TIGR02406">
    <property type="entry name" value="ectoine_EctA"/>
    <property type="match status" value="1"/>
</dbReference>
<comment type="function">
    <text evidence="1 9">Catalyzes the acetylation of L-2,4-diaminobutyrate (DABA) to gamma-N-acetyl-alpha,gamma-diaminobutyric acid (ADABA) with acetyl coenzyme A.</text>
</comment>
<evidence type="ECO:0000256" key="4">
    <source>
        <dbReference type="ARBA" id="ARBA00012355"/>
    </source>
</evidence>
<dbReference type="PANTHER" id="PTHR43072:SF60">
    <property type="entry name" value="L-2,4-DIAMINOBUTYRIC ACID ACETYLTRANSFERASE"/>
    <property type="match status" value="1"/>
</dbReference>
<proteinExistence type="inferred from homology"/>
<evidence type="ECO:0000256" key="2">
    <source>
        <dbReference type="ARBA" id="ARBA00004978"/>
    </source>
</evidence>
<dbReference type="InterPro" id="IPR000182">
    <property type="entry name" value="GNAT_dom"/>
</dbReference>
<dbReference type="EC" id="2.3.1.178" evidence="4 9"/>
<dbReference type="InterPro" id="IPR016181">
    <property type="entry name" value="Acyl_CoA_acyltransferase"/>
</dbReference>
<dbReference type="InterPro" id="IPR012772">
    <property type="entry name" value="Ectoine_EctA"/>
</dbReference>
<evidence type="ECO:0000256" key="3">
    <source>
        <dbReference type="ARBA" id="ARBA00010712"/>
    </source>
</evidence>
<dbReference type="EMBL" id="FPAT01000002">
    <property type="protein sequence ID" value="SFT44087.1"/>
    <property type="molecule type" value="Genomic_DNA"/>
</dbReference>
<evidence type="ECO:0000256" key="8">
    <source>
        <dbReference type="ARBA" id="ARBA00048924"/>
    </source>
</evidence>
<keyword evidence="6 9" id="KW-0808">Transferase</keyword>
<comment type="similarity">
    <text evidence="3 9">Belongs to the acetyltransferase family. EctA subfamily.</text>
</comment>
<evidence type="ECO:0000256" key="1">
    <source>
        <dbReference type="ARBA" id="ARBA00003741"/>
    </source>
</evidence>
<dbReference type="GO" id="GO:0033816">
    <property type="term" value="F:diaminobutyrate acetyltransferase activity"/>
    <property type="evidence" value="ECO:0007669"/>
    <property type="project" value="UniProtKB-EC"/>
</dbReference>
<feature type="region of interest" description="Disordered" evidence="10">
    <location>
        <begin position="1"/>
        <end position="24"/>
    </location>
</feature>
<comment type="catalytic activity">
    <reaction evidence="8 9">
        <text>L-2,4-diaminobutanoate + acetyl-CoA = (2S)-4-acetamido-2-aminobutanoate + CoA + H(+)</text>
        <dbReference type="Rhea" id="RHEA:16901"/>
        <dbReference type="ChEBI" id="CHEBI:15378"/>
        <dbReference type="ChEBI" id="CHEBI:57287"/>
        <dbReference type="ChEBI" id="CHEBI:57288"/>
        <dbReference type="ChEBI" id="CHEBI:58761"/>
        <dbReference type="ChEBI" id="CHEBI:58929"/>
        <dbReference type="EC" id="2.3.1.178"/>
    </reaction>
</comment>
<dbReference type="Gene3D" id="3.40.630.30">
    <property type="match status" value="1"/>
</dbReference>
<dbReference type="PROSITE" id="PS51186">
    <property type="entry name" value="GNAT"/>
    <property type="match status" value="1"/>
</dbReference>
<sequence>MTGEKPGHRGARSDGVSGSAGRVEIDTPAVADGPELYRITRDSGVLDVNSPYAYLLWCRDFATTSLVARSHDGVVGFVTGYVRPDAGDTLVVWQIGVDAALRGHGVASRLLERLLDTASRDGIRYLETTITADNAASINLFSALARDRGAPLEVSPLFPAELFPDSHIGEDLYRIGPFAADGATAHGTLAASVS</sequence>
<dbReference type="RefSeq" id="WP_092974003.1">
    <property type="nucleotide sequence ID" value="NZ_FPAT01000002.1"/>
</dbReference>
<evidence type="ECO:0000256" key="7">
    <source>
        <dbReference type="ARBA" id="ARBA00023315"/>
    </source>
</evidence>
<evidence type="ECO:0000256" key="10">
    <source>
        <dbReference type="SAM" id="MobiDB-lite"/>
    </source>
</evidence>
<evidence type="ECO:0000256" key="9">
    <source>
        <dbReference type="RuleBase" id="RU365045"/>
    </source>
</evidence>
<name>A0A1I6Y140_9ACTN</name>
<dbReference type="PANTHER" id="PTHR43072">
    <property type="entry name" value="N-ACETYLTRANSFERASE"/>
    <property type="match status" value="1"/>
</dbReference>
<dbReference type="GO" id="GO:0019491">
    <property type="term" value="P:ectoine biosynthetic process"/>
    <property type="evidence" value="ECO:0007669"/>
    <property type="project" value="UniProtKB-UniPathway"/>
</dbReference>
<evidence type="ECO:0000259" key="11">
    <source>
        <dbReference type="PROSITE" id="PS51186"/>
    </source>
</evidence>
<feature type="domain" description="N-acetyltransferase" evidence="11">
    <location>
        <begin position="23"/>
        <end position="175"/>
    </location>
</feature>
<gene>
    <name evidence="9" type="primary">ectA</name>
    <name evidence="12" type="ORF">SAMN04487904_102102</name>
</gene>